<dbReference type="PANTHER" id="PTHR48070:SF6">
    <property type="entry name" value="ESTERASE OVCA2"/>
    <property type="match status" value="1"/>
</dbReference>
<dbReference type="PANTHER" id="PTHR48070">
    <property type="entry name" value="ESTERASE OVCA2"/>
    <property type="match status" value="1"/>
</dbReference>
<dbReference type="SUPFAM" id="SSF53474">
    <property type="entry name" value="alpha/beta-Hydrolases"/>
    <property type="match status" value="1"/>
</dbReference>
<reference evidence="3" key="2">
    <citation type="submission" date="2020-06" db="EMBL/GenBank/DDBJ databases">
        <authorList>
            <person name="Studholme D.J."/>
        </authorList>
    </citation>
    <scope>NUCLEOTIDE SEQUENCE</scope>
    <source>
        <strain evidence="3">NZFS 3630</strain>
    </source>
</reference>
<dbReference type="InterPro" id="IPR050593">
    <property type="entry name" value="LovG"/>
</dbReference>
<dbReference type="EMBL" id="JPWU03000001">
    <property type="protein sequence ID" value="KAG2533573.1"/>
    <property type="molecule type" value="Genomic_DNA"/>
</dbReference>
<dbReference type="FunFam" id="3.40.50.1820:FF:000547">
    <property type="entry name" value="Uncharacterized protein"/>
    <property type="match status" value="2"/>
</dbReference>
<organism evidence="3 4">
    <name type="scientific">Phytophthora kernoviae</name>
    <dbReference type="NCBI Taxonomy" id="325452"/>
    <lineage>
        <taxon>Eukaryota</taxon>
        <taxon>Sar</taxon>
        <taxon>Stramenopiles</taxon>
        <taxon>Oomycota</taxon>
        <taxon>Peronosporomycetes</taxon>
        <taxon>Peronosporales</taxon>
        <taxon>Peronosporaceae</taxon>
        <taxon>Phytophthora</taxon>
    </lineage>
</organism>
<comment type="caution">
    <text evidence="3">The sequence shown here is derived from an EMBL/GenBank/DDBJ whole genome shotgun (WGS) entry which is preliminary data.</text>
</comment>
<dbReference type="Pfam" id="PF03959">
    <property type="entry name" value="FSH1"/>
    <property type="match status" value="2"/>
</dbReference>
<dbReference type="Gene3D" id="3.40.50.1820">
    <property type="entry name" value="alpha/beta hydrolase"/>
    <property type="match status" value="2"/>
</dbReference>
<sequence>MHGYRTNAKIMQDQTRGLRKALEPHAEFVFLNGPIEADGPSDEVIEKIYANNKPFYEWVSFIERERPQDIDPSSGEIAYTDGGWYHDYKNFDTMVEYMDKELPKLGTIDAVVGFSQGAQMMTALSMWYLQKHNTRWWKCCVSVCGPRVRGVPLRPLFENPDGTPRLVPFPSIHIVGKTDIWKRGCYEMVDMYEDQPEGAARDKFVMQDQTRALRRIMEPHAEFVFATAPFEARGPSDEVIERLYEKDAPFYEWGYVTKLGRQSDGSDNGWYHQYVGFDRVVEHVDKQIQDHGPFDAAIGFSQGGQMLTALSMWYLHQRNKRFWKCCLICSGTRVRDVGLRPLFENPDGSTKRVPIPSIHLIGKKDQYYGTCCEHTNLYSANNKFVFEHESGHRFPSADRHPELYEKISAIILKHCQAIE</sequence>
<accession>A0A922ATB4</accession>
<keyword evidence="1" id="KW-0378">Hydrolase</keyword>
<reference evidence="3" key="1">
    <citation type="journal article" date="2015" name="Genom Data">
        <title>Genome sequences of six Phytophthora species associated with forests in New Zealand.</title>
        <authorList>
            <person name="Studholme D.J."/>
            <person name="McDougal R.L."/>
            <person name="Sambles C."/>
            <person name="Hansen E."/>
            <person name="Hardy G."/>
            <person name="Grant M."/>
            <person name="Ganley R.J."/>
            <person name="Williams N.M."/>
        </authorList>
    </citation>
    <scope>NUCLEOTIDE SEQUENCE</scope>
    <source>
        <strain evidence="3">NZFS 3630</strain>
    </source>
</reference>
<name>A0A922ATB4_9STRA</name>
<dbReference type="GO" id="GO:0016787">
    <property type="term" value="F:hydrolase activity"/>
    <property type="evidence" value="ECO:0007669"/>
    <property type="project" value="UniProtKB-KW"/>
</dbReference>
<proteinExistence type="predicted"/>
<feature type="domain" description="Serine hydrolase" evidence="2">
    <location>
        <begin position="1"/>
        <end position="194"/>
    </location>
</feature>
<evidence type="ECO:0000259" key="2">
    <source>
        <dbReference type="Pfam" id="PF03959"/>
    </source>
</evidence>
<feature type="domain" description="Serine hydrolase" evidence="2">
    <location>
        <begin position="198"/>
        <end position="400"/>
    </location>
</feature>
<dbReference type="AlphaFoldDB" id="A0A922ATB4"/>
<evidence type="ECO:0000313" key="3">
    <source>
        <dbReference type="EMBL" id="KAG2533573.1"/>
    </source>
</evidence>
<evidence type="ECO:0000256" key="1">
    <source>
        <dbReference type="ARBA" id="ARBA00022801"/>
    </source>
</evidence>
<evidence type="ECO:0000313" key="4">
    <source>
        <dbReference type="Proteomes" id="UP000792063"/>
    </source>
</evidence>
<dbReference type="GO" id="GO:0005634">
    <property type="term" value="C:nucleus"/>
    <property type="evidence" value="ECO:0007669"/>
    <property type="project" value="TreeGrafter"/>
</dbReference>
<protein>
    <recommendedName>
        <fullName evidence="2">Serine hydrolase domain-containing protein</fullName>
    </recommendedName>
</protein>
<dbReference type="InterPro" id="IPR029058">
    <property type="entry name" value="AB_hydrolase_fold"/>
</dbReference>
<dbReference type="GO" id="GO:0005737">
    <property type="term" value="C:cytoplasm"/>
    <property type="evidence" value="ECO:0007669"/>
    <property type="project" value="TreeGrafter"/>
</dbReference>
<dbReference type="Proteomes" id="UP000792063">
    <property type="component" value="Unassembled WGS sequence"/>
</dbReference>
<dbReference type="InterPro" id="IPR005645">
    <property type="entry name" value="FSH-like_dom"/>
</dbReference>
<gene>
    <name evidence="3" type="ORF">JM18_000018</name>
</gene>